<evidence type="ECO:0000313" key="2">
    <source>
        <dbReference type="EMBL" id="MEV0712772.1"/>
    </source>
</evidence>
<dbReference type="RefSeq" id="WP_357790070.1">
    <property type="nucleotide sequence ID" value="NZ_JBFAKC010000026.1"/>
</dbReference>
<name>A0ABV3G4Z9_9NOCA</name>
<keyword evidence="3" id="KW-1185">Reference proteome</keyword>
<reference evidence="2 3" key="1">
    <citation type="submission" date="2024-06" db="EMBL/GenBank/DDBJ databases">
        <title>The Natural Products Discovery Center: Release of the First 8490 Sequenced Strains for Exploring Actinobacteria Biosynthetic Diversity.</title>
        <authorList>
            <person name="Kalkreuter E."/>
            <person name="Kautsar S.A."/>
            <person name="Yang D."/>
            <person name="Bader C.D."/>
            <person name="Teijaro C.N."/>
            <person name="Fluegel L."/>
            <person name="Davis C.M."/>
            <person name="Simpson J.R."/>
            <person name="Lauterbach L."/>
            <person name="Steele A.D."/>
            <person name="Gui C."/>
            <person name="Meng S."/>
            <person name="Li G."/>
            <person name="Viehrig K."/>
            <person name="Ye F."/>
            <person name="Su P."/>
            <person name="Kiefer A.F."/>
            <person name="Nichols A."/>
            <person name="Cepeda A.J."/>
            <person name="Yan W."/>
            <person name="Fan B."/>
            <person name="Jiang Y."/>
            <person name="Adhikari A."/>
            <person name="Zheng C.-J."/>
            <person name="Schuster L."/>
            <person name="Cowan T.M."/>
            <person name="Smanski M.J."/>
            <person name="Chevrette M.G."/>
            <person name="De Carvalho L.P.S."/>
            <person name="Shen B."/>
        </authorList>
    </citation>
    <scope>NUCLEOTIDE SEQUENCE [LARGE SCALE GENOMIC DNA]</scope>
    <source>
        <strain evidence="2 3">NPDC050403</strain>
    </source>
</reference>
<organism evidence="2 3">
    <name type="scientific">Nocardia aurea</name>
    <dbReference type="NCBI Taxonomy" id="2144174"/>
    <lineage>
        <taxon>Bacteria</taxon>
        <taxon>Bacillati</taxon>
        <taxon>Actinomycetota</taxon>
        <taxon>Actinomycetes</taxon>
        <taxon>Mycobacteriales</taxon>
        <taxon>Nocardiaceae</taxon>
        <taxon>Nocardia</taxon>
    </lineage>
</organism>
<evidence type="ECO:0000313" key="3">
    <source>
        <dbReference type="Proteomes" id="UP001551695"/>
    </source>
</evidence>
<feature type="region of interest" description="Disordered" evidence="1">
    <location>
        <begin position="28"/>
        <end position="49"/>
    </location>
</feature>
<proteinExistence type="predicted"/>
<protein>
    <submittedName>
        <fullName evidence="2">Uncharacterized protein</fullName>
    </submittedName>
</protein>
<accession>A0ABV3G4Z9</accession>
<dbReference type="Proteomes" id="UP001551695">
    <property type="component" value="Unassembled WGS sequence"/>
</dbReference>
<evidence type="ECO:0000256" key="1">
    <source>
        <dbReference type="SAM" id="MobiDB-lite"/>
    </source>
</evidence>
<dbReference type="EMBL" id="JBFAKC010000026">
    <property type="protein sequence ID" value="MEV0712772.1"/>
    <property type="molecule type" value="Genomic_DNA"/>
</dbReference>
<sequence length="211" mass="23105">MTVFDPNADPVAALIALLETQAHLLSDGIDDPDLARADDSSSNPMTEEEPEVYAIALDESERTPEALEARDRILSNLGALVDDIPLSTDQVERAFGAIIAATPWEDIDSELVIARGSHSLQTRDLTIPELTEYGYHPEVEVEIDLDQQQELATLTLLLEPDDEARQQPLVLAVSTPDGFSQHAVVSEFGVAVLADIPIDRLRELDLRCLPD</sequence>
<gene>
    <name evidence="2" type="ORF">AB0I48_34985</name>
</gene>
<comment type="caution">
    <text evidence="2">The sequence shown here is derived from an EMBL/GenBank/DDBJ whole genome shotgun (WGS) entry which is preliminary data.</text>
</comment>